<comment type="caution">
    <text evidence="2">The sequence shown here is derived from an EMBL/GenBank/DDBJ whole genome shotgun (WGS) entry which is preliminary data.</text>
</comment>
<proteinExistence type="predicted"/>
<reference evidence="2" key="1">
    <citation type="journal article" date="2020" name="mSystems">
        <title>Genome- and Community-Level Interaction Insights into Carbon Utilization and Element Cycling Functions of Hydrothermarchaeota in Hydrothermal Sediment.</title>
        <authorList>
            <person name="Zhou Z."/>
            <person name="Liu Y."/>
            <person name="Xu W."/>
            <person name="Pan J."/>
            <person name="Luo Z.H."/>
            <person name="Li M."/>
        </authorList>
    </citation>
    <scope>NUCLEOTIDE SEQUENCE [LARGE SCALE GENOMIC DNA]</scope>
    <source>
        <strain evidence="2">SpSt-556</strain>
    </source>
</reference>
<sequence>MKIKPFLVAGAIILTLLMSACAKSNNSSSTGQPTVPPEKVVDGFYTSYLQAWPPTPFNEISQLSPEFSKSLDKKQQEGMFIVPFICAQDYPEKMEIQSSQVDGDTARVTVKSSFGNTIELTLKVISGEWKIDNAVCK</sequence>
<accession>A0A7C4Q309</accession>
<evidence type="ECO:0000313" key="2">
    <source>
        <dbReference type="EMBL" id="HGS88144.1"/>
    </source>
</evidence>
<evidence type="ECO:0000256" key="1">
    <source>
        <dbReference type="SAM" id="SignalP"/>
    </source>
</evidence>
<dbReference type="PROSITE" id="PS51257">
    <property type="entry name" value="PROKAR_LIPOPROTEIN"/>
    <property type="match status" value="1"/>
</dbReference>
<feature type="chain" id="PRO_5028084270" evidence="1">
    <location>
        <begin position="23"/>
        <end position="137"/>
    </location>
</feature>
<dbReference type="AlphaFoldDB" id="A0A7C4Q309"/>
<feature type="signal peptide" evidence="1">
    <location>
        <begin position="1"/>
        <end position="22"/>
    </location>
</feature>
<dbReference type="EMBL" id="DSXR01000115">
    <property type="protein sequence ID" value="HGS88144.1"/>
    <property type="molecule type" value="Genomic_DNA"/>
</dbReference>
<dbReference type="Gene3D" id="3.10.450.50">
    <property type="match status" value="1"/>
</dbReference>
<protein>
    <submittedName>
        <fullName evidence="2">DUF3828 domain-containing protein</fullName>
    </submittedName>
</protein>
<organism evidence="2">
    <name type="scientific">Bellilinea caldifistulae</name>
    <dbReference type="NCBI Taxonomy" id="360411"/>
    <lineage>
        <taxon>Bacteria</taxon>
        <taxon>Bacillati</taxon>
        <taxon>Chloroflexota</taxon>
        <taxon>Anaerolineae</taxon>
        <taxon>Anaerolineales</taxon>
        <taxon>Anaerolineaceae</taxon>
        <taxon>Bellilinea</taxon>
    </lineage>
</organism>
<keyword evidence="1" id="KW-0732">Signal</keyword>
<name>A0A7C4Q309_9CHLR</name>
<gene>
    <name evidence="2" type="ORF">ENT17_11075</name>
</gene>